<accession>A0ABP8HK59</accession>
<comment type="caution">
    <text evidence="1">The sequence shown here is derived from an EMBL/GenBank/DDBJ whole genome shotgun (WGS) entry which is preliminary data.</text>
</comment>
<reference evidence="2" key="1">
    <citation type="journal article" date="2019" name="Int. J. Syst. Evol. Microbiol.">
        <title>The Global Catalogue of Microorganisms (GCM) 10K type strain sequencing project: providing services to taxonomists for standard genome sequencing and annotation.</title>
        <authorList>
            <consortium name="The Broad Institute Genomics Platform"/>
            <consortium name="The Broad Institute Genome Sequencing Center for Infectious Disease"/>
            <person name="Wu L."/>
            <person name="Ma J."/>
        </authorList>
    </citation>
    <scope>NUCLEOTIDE SEQUENCE [LARGE SCALE GENOMIC DNA]</scope>
    <source>
        <strain evidence="2">JCM 17705</strain>
    </source>
</reference>
<keyword evidence="2" id="KW-1185">Reference proteome</keyword>
<dbReference type="RefSeq" id="WP_345214152.1">
    <property type="nucleotide sequence ID" value="NZ_BAABFT010000026.1"/>
</dbReference>
<evidence type="ECO:0000313" key="1">
    <source>
        <dbReference type="EMBL" id="GAA4340503.1"/>
    </source>
</evidence>
<name>A0ABP8HK59_9SPHI</name>
<organism evidence="1 2">
    <name type="scientific">Mucilaginibacter gynuensis</name>
    <dbReference type="NCBI Taxonomy" id="1302236"/>
    <lineage>
        <taxon>Bacteria</taxon>
        <taxon>Pseudomonadati</taxon>
        <taxon>Bacteroidota</taxon>
        <taxon>Sphingobacteriia</taxon>
        <taxon>Sphingobacteriales</taxon>
        <taxon>Sphingobacteriaceae</taxon>
        <taxon>Mucilaginibacter</taxon>
    </lineage>
</organism>
<proteinExistence type="predicted"/>
<dbReference type="Proteomes" id="UP001500582">
    <property type="component" value="Unassembled WGS sequence"/>
</dbReference>
<dbReference type="Pfam" id="PF11013">
    <property type="entry name" value="DUF2851"/>
    <property type="match status" value="1"/>
</dbReference>
<protein>
    <submittedName>
        <fullName evidence="1">DUF2851 family protein</fullName>
    </submittedName>
</protein>
<sequence length="428" mass="49389">MLFTEDFLHYVWKFRLFERADLRTVDGEEIEVFSAGLHNKDAGPDFQTARIRIGDTVWAGNVELHLKSSDWQKHGHAGDNAYDNVILHVVYRDDEPVILPNGRRIPTLELQDRIPEVLYNRYHHLVYGNQQVIPCEASIGLVDGLTMHNWLSRIMIERLEKRSETVISALTLNRGDWEETFYRFLAANFGFKINALPFELMAKSLPQIILAKHKNYALQIEALIFGQAGFLEGDFKDEYPLKLKAEYSFLQKKHKLKPVENHLWKFMRLRPQNFPTIRLAQFAALIIRSNHLLSKVLEIKEVDGLRKLFADVTVNEYWETHYRFDTESAPSSKQLGQASVNLLLMNTVVLFLFSYGRHHQQGYYISRAIKLLESLPAEKNNITGDFATLGVKINNAFESQGLLELKNSYCNYKKCLDCGVGNKILKLA</sequence>
<dbReference type="EMBL" id="BAABFT010000026">
    <property type="protein sequence ID" value="GAA4340503.1"/>
    <property type="molecule type" value="Genomic_DNA"/>
</dbReference>
<dbReference type="InterPro" id="IPR021272">
    <property type="entry name" value="DUF2851"/>
</dbReference>
<gene>
    <name evidence="1" type="ORF">GCM10023149_51940</name>
</gene>
<evidence type="ECO:0000313" key="2">
    <source>
        <dbReference type="Proteomes" id="UP001500582"/>
    </source>
</evidence>